<dbReference type="SUPFAM" id="SSF158235">
    <property type="entry name" value="SOCS box-like"/>
    <property type="match status" value="1"/>
</dbReference>
<dbReference type="AlphaFoldDB" id="A0A0K8S5J4"/>
<dbReference type="Pfam" id="PF07525">
    <property type="entry name" value="SOCS_box"/>
    <property type="match status" value="1"/>
</dbReference>
<dbReference type="InterPro" id="IPR036036">
    <property type="entry name" value="SOCS_box-like_dom_sf"/>
</dbReference>
<dbReference type="SMART" id="SM00969">
    <property type="entry name" value="SOCS_box"/>
    <property type="match status" value="1"/>
</dbReference>
<dbReference type="EMBL" id="GBRD01017256">
    <property type="protein sequence ID" value="JAG48571.1"/>
    <property type="molecule type" value="Transcribed_RNA"/>
</dbReference>
<proteinExistence type="predicted"/>
<accession>A0A0K8S5J4</accession>
<feature type="domain" description="SOCS box" evidence="1">
    <location>
        <begin position="217"/>
        <end position="251"/>
    </location>
</feature>
<dbReference type="GO" id="GO:0035556">
    <property type="term" value="P:intracellular signal transduction"/>
    <property type="evidence" value="ECO:0007669"/>
    <property type="project" value="InterPro"/>
</dbReference>
<reference evidence="2" key="1">
    <citation type="submission" date="2014-09" db="EMBL/GenBank/DDBJ databases">
        <authorList>
            <person name="Magalhaes I.L.F."/>
            <person name="Oliveira U."/>
            <person name="Santos F.R."/>
            <person name="Vidigal T.H.D.A."/>
            <person name="Brescovit A.D."/>
            <person name="Santos A.J."/>
        </authorList>
    </citation>
    <scope>NUCLEOTIDE SEQUENCE</scope>
</reference>
<sequence>MSRKAVWNTGRAEYPSGARRLNYVTSMGELTKSFGLAMMGNVHMMEAAVQQSLDHWILTDQFDIVFLVLKLLKVCHAKREDLVLDVFDRVFERTGCFDLLFDDVVFGTSEFPSKERLEEIEWYLSAVSERTFTFQNEVVPLIDLPNVGWTLAAHAASKGRIAVLLLFLRYGANPDKAAALLSASPPSEVLRLILRAMPYPTSNILKIEPTLVLVPRLKHLCKIIVRNVLIKDIPKAIYDLPIPCELMEYLDLLKDF</sequence>
<evidence type="ECO:0000313" key="2">
    <source>
        <dbReference type="EMBL" id="JAG48571.1"/>
    </source>
</evidence>
<organism evidence="2">
    <name type="scientific">Lygus hesperus</name>
    <name type="common">Western plant bug</name>
    <dbReference type="NCBI Taxonomy" id="30085"/>
    <lineage>
        <taxon>Eukaryota</taxon>
        <taxon>Metazoa</taxon>
        <taxon>Ecdysozoa</taxon>
        <taxon>Arthropoda</taxon>
        <taxon>Hexapoda</taxon>
        <taxon>Insecta</taxon>
        <taxon>Pterygota</taxon>
        <taxon>Neoptera</taxon>
        <taxon>Paraneoptera</taxon>
        <taxon>Hemiptera</taxon>
        <taxon>Heteroptera</taxon>
        <taxon>Panheteroptera</taxon>
        <taxon>Cimicomorpha</taxon>
        <taxon>Miridae</taxon>
        <taxon>Mirini</taxon>
        <taxon>Lygus</taxon>
    </lineage>
</organism>
<dbReference type="PROSITE" id="PS50225">
    <property type="entry name" value="SOCS"/>
    <property type="match status" value="1"/>
</dbReference>
<evidence type="ECO:0000259" key="1">
    <source>
        <dbReference type="PROSITE" id="PS50225"/>
    </source>
</evidence>
<dbReference type="InterPro" id="IPR001496">
    <property type="entry name" value="SOCS_box"/>
</dbReference>
<protein>
    <recommendedName>
        <fullName evidence="1">SOCS box domain-containing protein</fullName>
    </recommendedName>
</protein>
<name>A0A0K8S5J4_LYGHE</name>